<dbReference type="Gene3D" id="3.30.530.20">
    <property type="match status" value="1"/>
</dbReference>
<keyword evidence="4" id="KW-1185">Reference proteome</keyword>
<dbReference type="OrthoDB" id="9800600at2"/>
<dbReference type="InterPro" id="IPR023393">
    <property type="entry name" value="START-like_dom_sf"/>
</dbReference>
<evidence type="ECO:0000259" key="2">
    <source>
        <dbReference type="Pfam" id="PF08327"/>
    </source>
</evidence>
<accession>A0A512MGU9</accession>
<reference evidence="3 4" key="1">
    <citation type="submission" date="2019-07" db="EMBL/GenBank/DDBJ databases">
        <title>Whole genome shotgun sequence of Brevifollis gellanilyticus NBRC 108608.</title>
        <authorList>
            <person name="Hosoyama A."/>
            <person name="Uohara A."/>
            <person name="Ohji S."/>
            <person name="Ichikawa N."/>
        </authorList>
    </citation>
    <scope>NUCLEOTIDE SEQUENCE [LARGE SCALE GENOMIC DNA]</scope>
    <source>
        <strain evidence="3 4">NBRC 108608</strain>
    </source>
</reference>
<organism evidence="3 4">
    <name type="scientific">Brevifollis gellanilyticus</name>
    <dbReference type="NCBI Taxonomy" id="748831"/>
    <lineage>
        <taxon>Bacteria</taxon>
        <taxon>Pseudomonadati</taxon>
        <taxon>Verrucomicrobiota</taxon>
        <taxon>Verrucomicrobiia</taxon>
        <taxon>Verrucomicrobiales</taxon>
        <taxon>Verrucomicrobiaceae</taxon>
    </lineage>
</organism>
<dbReference type="SUPFAM" id="SSF55961">
    <property type="entry name" value="Bet v1-like"/>
    <property type="match status" value="1"/>
</dbReference>
<evidence type="ECO:0000313" key="4">
    <source>
        <dbReference type="Proteomes" id="UP000321577"/>
    </source>
</evidence>
<evidence type="ECO:0000256" key="1">
    <source>
        <dbReference type="ARBA" id="ARBA00006817"/>
    </source>
</evidence>
<sequence>MNPLNQDHGTLVNSAEVRFVRMLPGPVERVWEFITDVDKRSQWFCGGTAEKKPGAPMKLTFNNKTLAPGPEEVPEKYKSHAADDIETDAVVTRCEPPKLYAFQWGEGEVIFELEPQGDKVKLTLTHRNLPNHKEVLDVSGGWHIHLTVLVAKLEGSQQPPFWSTLMRLEDEYLKLFGPAA</sequence>
<dbReference type="InterPro" id="IPR013538">
    <property type="entry name" value="ASHA1/2-like_C"/>
</dbReference>
<dbReference type="Proteomes" id="UP000321577">
    <property type="component" value="Unassembled WGS sequence"/>
</dbReference>
<dbReference type="CDD" id="cd08899">
    <property type="entry name" value="SRPBCC_CalC_Aha1-like_6"/>
    <property type="match status" value="1"/>
</dbReference>
<dbReference type="RefSeq" id="WP_146855379.1">
    <property type="nucleotide sequence ID" value="NZ_BKAG01000064.1"/>
</dbReference>
<proteinExistence type="inferred from homology"/>
<protein>
    <recommendedName>
        <fullName evidence="2">Activator of Hsp90 ATPase homologue 1/2-like C-terminal domain-containing protein</fullName>
    </recommendedName>
</protein>
<dbReference type="AlphaFoldDB" id="A0A512MGU9"/>
<dbReference type="Pfam" id="PF08327">
    <property type="entry name" value="AHSA1"/>
    <property type="match status" value="1"/>
</dbReference>
<dbReference type="EMBL" id="BKAG01000064">
    <property type="protein sequence ID" value="GEP45958.1"/>
    <property type="molecule type" value="Genomic_DNA"/>
</dbReference>
<comment type="similarity">
    <text evidence="1">Belongs to the AHA1 family.</text>
</comment>
<comment type="caution">
    <text evidence="3">The sequence shown here is derived from an EMBL/GenBank/DDBJ whole genome shotgun (WGS) entry which is preliminary data.</text>
</comment>
<name>A0A512MGU9_9BACT</name>
<feature type="domain" description="Activator of Hsp90 ATPase homologue 1/2-like C-terminal" evidence="2">
    <location>
        <begin position="26"/>
        <end position="153"/>
    </location>
</feature>
<evidence type="ECO:0000313" key="3">
    <source>
        <dbReference type="EMBL" id="GEP45958.1"/>
    </source>
</evidence>
<gene>
    <name evidence="3" type="ORF">BGE01nite_52490</name>
</gene>